<feature type="region of interest" description="Disordered" evidence="1">
    <location>
        <begin position="72"/>
        <end position="99"/>
    </location>
</feature>
<organism evidence="2 3">
    <name type="scientific">Nocardioides baekrokdamisoli</name>
    <dbReference type="NCBI Taxonomy" id="1804624"/>
    <lineage>
        <taxon>Bacteria</taxon>
        <taxon>Bacillati</taxon>
        <taxon>Actinomycetota</taxon>
        <taxon>Actinomycetes</taxon>
        <taxon>Propionibacteriales</taxon>
        <taxon>Nocardioidaceae</taxon>
        <taxon>Nocardioides</taxon>
    </lineage>
</organism>
<name>A0A3G9IH27_9ACTN</name>
<proteinExistence type="predicted"/>
<protein>
    <recommendedName>
        <fullName evidence="4">Tail tube protein</fullName>
    </recommendedName>
</protein>
<dbReference type="OrthoDB" id="3788292at2"/>
<sequence length="133" mass="14643">MASKNQFRTTVVVDGKSIGAFNDRTGGDTDSDLNKRITVDGVRIYNGRPTVNDVTVTRDYDRERDVELLRTLEQRAGKAPMSVTEQPLDDDGNPWGKPKVWTGKLKSVNTGEANAAGADPRDYTLVMMCDAVH</sequence>
<dbReference type="EMBL" id="AP019307">
    <property type="protein sequence ID" value="BBH17502.1"/>
    <property type="molecule type" value="Genomic_DNA"/>
</dbReference>
<evidence type="ECO:0000256" key="1">
    <source>
        <dbReference type="SAM" id="MobiDB-lite"/>
    </source>
</evidence>
<dbReference type="KEGG" id="nbe:Back2_17890"/>
<dbReference type="RefSeq" id="WP_125568711.1">
    <property type="nucleotide sequence ID" value="NZ_AP019307.1"/>
</dbReference>
<evidence type="ECO:0008006" key="4">
    <source>
        <dbReference type="Google" id="ProtNLM"/>
    </source>
</evidence>
<gene>
    <name evidence="2" type="ORF">Back2_17890</name>
</gene>
<keyword evidence="3" id="KW-1185">Reference proteome</keyword>
<dbReference type="Proteomes" id="UP000271573">
    <property type="component" value="Chromosome"/>
</dbReference>
<evidence type="ECO:0000313" key="2">
    <source>
        <dbReference type="EMBL" id="BBH17502.1"/>
    </source>
</evidence>
<reference evidence="2 3" key="1">
    <citation type="submission" date="2018-11" db="EMBL/GenBank/DDBJ databases">
        <title>Complete genome sequence of Nocardioides baekrokdamisoli strain KCTC 39748.</title>
        <authorList>
            <person name="Kang S.W."/>
            <person name="Lee K.C."/>
            <person name="Kim K.K."/>
            <person name="Kim J.S."/>
            <person name="Kim D.S."/>
            <person name="Ko S.H."/>
            <person name="Yang S.H."/>
            <person name="Shin Y.K."/>
            <person name="Lee J.S."/>
        </authorList>
    </citation>
    <scope>NUCLEOTIDE SEQUENCE [LARGE SCALE GENOMIC DNA]</scope>
    <source>
        <strain evidence="2 3">KCTC 39748</strain>
    </source>
</reference>
<dbReference type="AlphaFoldDB" id="A0A3G9IH27"/>
<accession>A0A3G9IH27</accession>
<evidence type="ECO:0000313" key="3">
    <source>
        <dbReference type="Proteomes" id="UP000271573"/>
    </source>
</evidence>